<gene>
    <name evidence="2" type="ORF">ACFQ5G_34510</name>
</gene>
<evidence type="ECO:0000313" key="3">
    <source>
        <dbReference type="Proteomes" id="UP001597183"/>
    </source>
</evidence>
<dbReference type="InterPro" id="IPR043129">
    <property type="entry name" value="ATPase_NBD"/>
</dbReference>
<keyword evidence="3" id="KW-1185">Reference proteome</keyword>
<evidence type="ECO:0000256" key="1">
    <source>
        <dbReference type="SAM" id="MobiDB-lite"/>
    </source>
</evidence>
<dbReference type="PANTHER" id="PTHR42749">
    <property type="entry name" value="CELL SHAPE-DETERMINING PROTEIN MREB"/>
    <property type="match status" value="1"/>
</dbReference>
<evidence type="ECO:0000313" key="2">
    <source>
        <dbReference type="EMBL" id="MFD1370475.1"/>
    </source>
</evidence>
<dbReference type="Gene3D" id="3.90.640.10">
    <property type="entry name" value="Actin, Chain A, domain 4"/>
    <property type="match status" value="2"/>
</dbReference>
<proteinExistence type="predicted"/>
<name>A0ABW4AJT2_9ACTN</name>
<organism evidence="2 3">
    <name type="scientific">Actinoplanes sichuanensis</name>
    <dbReference type="NCBI Taxonomy" id="512349"/>
    <lineage>
        <taxon>Bacteria</taxon>
        <taxon>Bacillati</taxon>
        <taxon>Actinomycetota</taxon>
        <taxon>Actinomycetes</taxon>
        <taxon>Micromonosporales</taxon>
        <taxon>Micromonosporaceae</taxon>
        <taxon>Actinoplanes</taxon>
    </lineage>
</organism>
<dbReference type="Gene3D" id="3.30.420.40">
    <property type="match status" value="3"/>
</dbReference>
<comment type="caution">
    <text evidence="2">The sequence shown here is derived from an EMBL/GenBank/DDBJ whole genome shotgun (WGS) entry which is preliminary data.</text>
</comment>
<dbReference type="Proteomes" id="UP001597183">
    <property type="component" value="Unassembled WGS sequence"/>
</dbReference>
<dbReference type="PANTHER" id="PTHR42749:SF1">
    <property type="entry name" value="CELL SHAPE-DETERMINING PROTEIN MREB"/>
    <property type="match status" value="1"/>
</dbReference>
<sequence length="1102" mass="120728">MDVELEFVAAGDGTPRRQFTLDPTAGPVTPPTAILSNRLNRPLVIAAITVVAAGDDRAGAAARFAAAWQPEVPPHGIDLPALGRYMAPWRQIPATDVPPGRVAYAWSLTVAERLPDGRLRAVETIRHRCLIEVPVAVPPEPEPAAATQPQPQPQAGPESRPEPAAVPDGPVHDGWIAIDYGMSNSTVTMFDQSQKRALIGLPPTQTAVLRDLLNDLLTEEGDDFGLDRAQWRRVLESVGRALAAARPEQSGVAPLEQVRLSMAGDGVFDVLLGLDRQAAIAPQRERDELAAALERLSAKVFSHPPIEEMQLIPIALHAGEPSISSDAHVLGLKPFRLAMWDDGETDVDDDVPLAVEQQPGLKRFLGNPRPLPGLPSGTDRPDTQQALTALWQRLLHKIEEFREREPDRYSPGRIDRAVVTYPTTAPPQTRLDMEELARSVGIRIVDTRFDEATAAAMFSLMRQFSGDHATGIEAFRARSRPVIPADTGAGEDTETPVHEREWRYNTLVIDIGGGSTDVALLGLTLADCTERDPTVPPDQQGRYYELRPTVLGKAGDLQLGGDRITLGIFRLLKVKLADAVLTASPGMVLSDYENYVENGRYLPGSLLARPGGPDDLIDAAVPTRWAGVRTGAEARAARERFRRLWDEAERAKRASADQKPYPVRNIADLLQLPTTGDLPATFSIDWADVCGEIDKVLVRSIEIGLSVARKRLSEVGGRKEPLDTIILSGGTSALPRTRQLLHRIFAEETAENRRDALDWNPLRVVHDPDFAKLGTSIGACWAYHIDQKGFADREAARQRVAMGRTEIHIDVDNLLHVLPYGLTLSAHGMDAIPIFTAGQEFERVGAKGEGTLRSGWYRAVPDLTINRKGFSTAEVATRWGHLNLASWALDHEDPDRFSLDEWRAARIQVQFEIGETDLLHAYFCLGEPDYAIDLTDGRRNPEVAGPGPDGDPRLLTRLYVNPDAAGGLSNHAEVLLEPSSTPDGYLVPGGESERLACWISARLPRRAPRDGLWWVYRQDPDDRELMRKVGTPIPAIRHGRGADTRIVVDAYGRVSAVSGYVPYVAATSMADVLENPGSVLKVPMEAGKIDMDRRFDPFNGSH</sequence>
<feature type="region of interest" description="Disordered" evidence="1">
    <location>
        <begin position="362"/>
        <end position="382"/>
    </location>
</feature>
<evidence type="ECO:0008006" key="4">
    <source>
        <dbReference type="Google" id="ProtNLM"/>
    </source>
</evidence>
<reference evidence="3" key="1">
    <citation type="journal article" date="2019" name="Int. J. Syst. Evol. Microbiol.">
        <title>The Global Catalogue of Microorganisms (GCM) 10K type strain sequencing project: providing services to taxonomists for standard genome sequencing and annotation.</title>
        <authorList>
            <consortium name="The Broad Institute Genomics Platform"/>
            <consortium name="The Broad Institute Genome Sequencing Center for Infectious Disease"/>
            <person name="Wu L."/>
            <person name="Ma J."/>
        </authorList>
    </citation>
    <scope>NUCLEOTIDE SEQUENCE [LARGE SCALE GENOMIC DNA]</scope>
    <source>
        <strain evidence="3">CCM 7526</strain>
    </source>
</reference>
<dbReference type="SUPFAM" id="SSF53067">
    <property type="entry name" value="Actin-like ATPase domain"/>
    <property type="match status" value="1"/>
</dbReference>
<dbReference type="EMBL" id="JBHTMK010000044">
    <property type="protein sequence ID" value="MFD1370475.1"/>
    <property type="molecule type" value="Genomic_DNA"/>
</dbReference>
<dbReference type="RefSeq" id="WP_317793754.1">
    <property type="nucleotide sequence ID" value="NZ_AP028461.1"/>
</dbReference>
<accession>A0ABW4AJT2</accession>
<feature type="region of interest" description="Disordered" evidence="1">
    <location>
        <begin position="139"/>
        <end position="168"/>
    </location>
</feature>
<feature type="compositionally biased region" description="Low complexity" evidence="1">
    <location>
        <begin position="143"/>
        <end position="158"/>
    </location>
</feature>
<protein>
    <recommendedName>
        <fullName evidence="4">Hsp70 protein</fullName>
    </recommendedName>
</protein>